<reference evidence="2" key="1">
    <citation type="submission" date="2011-07" db="EMBL/GenBank/DDBJ databases">
        <authorList>
            <consortium name="Caenorhabditis brenneri Sequencing and Analysis Consortium"/>
            <person name="Wilson R.K."/>
        </authorList>
    </citation>
    <scope>NUCLEOTIDE SEQUENCE [LARGE SCALE GENOMIC DNA]</scope>
    <source>
        <strain evidence="2">PB2801</strain>
    </source>
</reference>
<dbReference type="AlphaFoldDB" id="G0M7I6"/>
<dbReference type="OMA" id="ATHRITM"/>
<dbReference type="Proteomes" id="UP000008068">
    <property type="component" value="Unassembled WGS sequence"/>
</dbReference>
<dbReference type="Pfam" id="PF03353">
    <property type="entry name" value="Lin-8"/>
    <property type="match status" value="1"/>
</dbReference>
<accession>G0M7I6</accession>
<dbReference type="PANTHER" id="PTHR32020">
    <property type="entry name" value="LIN-8 DOMAIN CONTAINING-RELATED"/>
    <property type="match status" value="1"/>
</dbReference>
<evidence type="ECO:0000313" key="2">
    <source>
        <dbReference type="Proteomes" id="UP000008068"/>
    </source>
</evidence>
<dbReference type="EMBL" id="GL379786">
    <property type="protein sequence ID" value="EGT30530.1"/>
    <property type="molecule type" value="Genomic_DNA"/>
</dbReference>
<sequence length="231" mass="26983">MLSNGGIPPNGTELHDGEEYNIPVALRQLKDPITEPYHIKCETIVIPPINPNLEFMNEEKYRSLKKEDFANDSDIATRKCVLRLIQEKPELWARKKVRVEVGKWEEIAIELFKRFGALCDIDHIRQIFGLAKQELREKLIESIKAKDDQYETERKLAEWVLYYDIRYYREVLKELEDNLRSQTSIDKFEAIIEADAPCHLDGIVRVREVTKENGSIEKVTEMLAPLVLDKK</sequence>
<dbReference type="InterPro" id="IPR005020">
    <property type="entry name" value="LIN-8"/>
</dbReference>
<organism evidence="2">
    <name type="scientific">Caenorhabditis brenneri</name>
    <name type="common">Nematode worm</name>
    <dbReference type="NCBI Taxonomy" id="135651"/>
    <lineage>
        <taxon>Eukaryota</taxon>
        <taxon>Metazoa</taxon>
        <taxon>Ecdysozoa</taxon>
        <taxon>Nematoda</taxon>
        <taxon>Chromadorea</taxon>
        <taxon>Rhabditida</taxon>
        <taxon>Rhabditina</taxon>
        <taxon>Rhabditomorpha</taxon>
        <taxon>Rhabditoidea</taxon>
        <taxon>Rhabditidae</taxon>
        <taxon>Peloderinae</taxon>
        <taxon>Caenorhabditis</taxon>
    </lineage>
</organism>
<dbReference type="InParanoid" id="G0M7I6"/>
<gene>
    <name evidence="1" type="ORF">CAEBREN_05775</name>
</gene>
<protein>
    <submittedName>
        <fullName evidence="1">Uncharacterized protein</fullName>
    </submittedName>
</protein>
<dbReference type="GO" id="GO:0005634">
    <property type="term" value="C:nucleus"/>
    <property type="evidence" value="ECO:0007669"/>
    <property type="project" value="TreeGrafter"/>
</dbReference>
<dbReference type="OrthoDB" id="5911600at2759"/>
<evidence type="ECO:0000313" key="1">
    <source>
        <dbReference type="EMBL" id="EGT30530.1"/>
    </source>
</evidence>
<proteinExistence type="predicted"/>
<dbReference type="HOGENOM" id="CLU_1200730_0_0_1"/>
<dbReference type="PANTHER" id="PTHR32020:SF3">
    <property type="entry name" value="ARID DOMAIN-CONTAINING PROTEIN-RELATED"/>
    <property type="match status" value="1"/>
</dbReference>
<name>G0M7I6_CAEBE</name>
<keyword evidence="2" id="KW-1185">Reference proteome</keyword>